<sequence>MWIVLQGLAEVTGRPVIHRRLSYEEMRDHLTAQMPREFAEMPAGMDRAIAEGAEDRTTDAVQRLTGRPPNDFRTVAERELGE</sequence>
<dbReference type="Gene3D" id="3.90.25.10">
    <property type="entry name" value="UDP-galactose 4-epimerase, domain 1"/>
    <property type="match status" value="1"/>
</dbReference>
<name>A0ABQ2VNU7_9ACTN</name>
<proteinExistence type="predicted"/>
<evidence type="ECO:0000256" key="1">
    <source>
        <dbReference type="SAM" id="MobiDB-lite"/>
    </source>
</evidence>
<dbReference type="Proteomes" id="UP000654471">
    <property type="component" value="Unassembled WGS sequence"/>
</dbReference>
<protein>
    <submittedName>
        <fullName evidence="2">Uncharacterized protein</fullName>
    </submittedName>
</protein>
<evidence type="ECO:0000313" key="3">
    <source>
        <dbReference type="Proteomes" id="UP000654471"/>
    </source>
</evidence>
<dbReference type="EMBL" id="BMRP01000075">
    <property type="protein sequence ID" value="GGV02116.1"/>
    <property type="molecule type" value="Genomic_DNA"/>
</dbReference>
<dbReference type="PANTHER" id="PTHR43162:SF1">
    <property type="entry name" value="PRESTALK A DIFFERENTIATION PROTEIN A"/>
    <property type="match status" value="1"/>
</dbReference>
<dbReference type="InterPro" id="IPR051604">
    <property type="entry name" value="Ergot_Alk_Oxidoreductase"/>
</dbReference>
<feature type="region of interest" description="Disordered" evidence="1">
    <location>
        <begin position="63"/>
        <end position="82"/>
    </location>
</feature>
<gene>
    <name evidence="2" type="ORF">GCM10010211_81840</name>
</gene>
<evidence type="ECO:0000313" key="2">
    <source>
        <dbReference type="EMBL" id="GGV02116.1"/>
    </source>
</evidence>
<accession>A0ABQ2VNU7</accession>
<dbReference type="PANTHER" id="PTHR43162">
    <property type="match status" value="1"/>
</dbReference>
<reference evidence="3" key="1">
    <citation type="journal article" date="2019" name="Int. J. Syst. Evol. Microbiol.">
        <title>The Global Catalogue of Microorganisms (GCM) 10K type strain sequencing project: providing services to taxonomists for standard genome sequencing and annotation.</title>
        <authorList>
            <consortium name="The Broad Institute Genomics Platform"/>
            <consortium name="The Broad Institute Genome Sequencing Center for Infectious Disease"/>
            <person name="Wu L."/>
            <person name="Ma J."/>
        </authorList>
    </citation>
    <scope>NUCLEOTIDE SEQUENCE [LARGE SCALE GENOMIC DNA]</scope>
    <source>
        <strain evidence="3">JCM 3399</strain>
    </source>
</reference>
<organism evidence="2 3">
    <name type="scientific">Streptomyces albospinus</name>
    <dbReference type="NCBI Taxonomy" id="285515"/>
    <lineage>
        <taxon>Bacteria</taxon>
        <taxon>Bacillati</taxon>
        <taxon>Actinomycetota</taxon>
        <taxon>Actinomycetes</taxon>
        <taxon>Kitasatosporales</taxon>
        <taxon>Streptomycetaceae</taxon>
        <taxon>Streptomyces</taxon>
    </lineage>
</organism>
<keyword evidence="3" id="KW-1185">Reference proteome</keyword>
<comment type="caution">
    <text evidence="2">The sequence shown here is derived from an EMBL/GenBank/DDBJ whole genome shotgun (WGS) entry which is preliminary data.</text>
</comment>